<name>A0ABD2HVS9_HETSC</name>
<keyword evidence="1" id="KW-1133">Transmembrane helix</keyword>
<proteinExistence type="predicted"/>
<evidence type="ECO:0000256" key="1">
    <source>
        <dbReference type="SAM" id="Phobius"/>
    </source>
</evidence>
<dbReference type="AlphaFoldDB" id="A0ABD2HVS9"/>
<keyword evidence="3" id="KW-1185">Reference proteome</keyword>
<dbReference type="EMBL" id="JBICCN010000457">
    <property type="protein sequence ID" value="KAL3067883.1"/>
    <property type="molecule type" value="Genomic_DNA"/>
</dbReference>
<feature type="transmembrane region" description="Helical" evidence="1">
    <location>
        <begin position="33"/>
        <end position="57"/>
    </location>
</feature>
<feature type="transmembrane region" description="Helical" evidence="1">
    <location>
        <begin position="112"/>
        <end position="137"/>
    </location>
</feature>
<reference evidence="2 3" key="1">
    <citation type="submission" date="2024-10" db="EMBL/GenBank/DDBJ databases">
        <authorList>
            <person name="Kim D."/>
        </authorList>
    </citation>
    <scope>NUCLEOTIDE SEQUENCE [LARGE SCALE GENOMIC DNA]</scope>
    <source>
        <strain evidence="2">Taebaek</strain>
    </source>
</reference>
<feature type="transmembrane region" description="Helical" evidence="1">
    <location>
        <begin position="69"/>
        <end position="92"/>
    </location>
</feature>
<protein>
    <submittedName>
        <fullName evidence="2">Uncharacterized protein</fullName>
    </submittedName>
</protein>
<gene>
    <name evidence="2" type="ORF">niasHS_016472</name>
</gene>
<evidence type="ECO:0000313" key="3">
    <source>
        <dbReference type="Proteomes" id="UP001620645"/>
    </source>
</evidence>
<keyword evidence="1" id="KW-0472">Membrane</keyword>
<comment type="caution">
    <text evidence="2">The sequence shown here is derived from an EMBL/GenBank/DDBJ whole genome shotgun (WGS) entry which is preliminary data.</text>
</comment>
<organism evidence="2 3">
    <name type="scientific">Heterodera schachtii</name>
    <name type="common">Sugarbeet cyst nematode worm</name>
    <name type="synonym">Tylenchus schachtii</name>
    <dbReference type="NCBI Taxonomy" id="97005"/>
    <lineage>
        <taxon>Eukaryota</taxon>
        <taxon>Metazoa</taxon>
        <taxon>Ecdysozoa</taxon>
        <taxon>Nematoda</taxon>
        <taxon>Chromadorea</taxon>
        <taxon>Rhabditida</taxon>
        <taxon>Tylenchina</taxon>
        <taxon>Tylenchomorpha</taxon>
        <taxon>Tylenchoidea</taxon>
        <taxon>Heteroderidae</taxon>
        <taxon>Heteroderinae</taxon>
        <taxon>Heterodera</taxon>
    </lineage>
</organism>
<sequence length="195" mass="22713">MRRGLQKFVLLALASYMLTQLWGCYINIADKKFFSAGASFFAFVSITHLFYVALALFKQWMHKWAMCRFKIHWAISLVLCSLSLNALVQAVVLSRKQKSKFNETLEKNDENLWYICLRLVAAFFWNLSVCFCICYIYKQVFKRSIFQRKCHCQVTKLVRPTHDIGNGITKIGTEKTNAMASASQQHPYVVRYYSS</sequence>
<dbReference type="Proteomes" id="UP001620645">
    <property type="component" value="Unassembled WGS sequence"/>
</dbReference>
<keyword evidence="1" id="KW-0812">Transmembrane</keyword>
<accession>A0ABD2HVS9</accession>
<evidence type="ECO:0000313" key="2">
    <source>
        <dbReference type="EMBL" id="KAL3067883.1"/>
    </source>
</evidence>